<evidence type="ECO:0000313" key="2">
    <source>
        <dbReference type="Proteomes" id="UP000829196"/>
    </source>
</evidence>
<evidence type="ECO:0008006" key="3">
    <source>
        <dbReference type="Google" id="ProtNLM"/>
    </source>
</evidence>
<gene>
    <name evidence="1" type="ORF">KFK09_025641</name>
</gene>
<dbReference type="Proteomes" id="UP000829196">
    <property type="component" value="Unassembled WGS sequence"/>
</dbReference>
<protein>
    <recommendedName>
        <fullName evidence="3">Retrovirus-related Pol polyprotein from transposon TNT 1-94</fullName>
    </recommendedName>
</protein>
<proteinExistence type="predicted"/>
<dbReference type="EMBL" id="JAGYWB010000018">
    <property type="protein sequence ID" value="KAI0491381.1"/>
    <property type="molecule type" value="Genomic_DNA"/>
</dbReference>
<reference evidence="1" key="1">
    <citation type="journal article" date="2022" name="Front. Genet.">
        <title>Chromosome-Scale Assembly of the Dendrobium nobile Genome Provides Insights Into the Molecular Mechanism of the Biosynthesis of the Medicinal Active Ingredient of Dendrobium.</title>
        <authorList>
            <person name="Xu Q."/>
            <person name="Niu S.-C."/>
            <person name="Li K.-L."/>
            <person name="Zheng P.-J."/>
            <person name="Zhang X.-J."/>
            <person name="Jia Y."/>
            <person name="Liu Y."/>
            <person name="Niu Y.-X."/>
            <person name="Yu L.-H."/>
            <person name="Chen D.-F."/>
            <person name="Zhang G.-Q."/>
        </authorList>
    </citation>
    <scope>NUCLEOTIDE SEQUENCE</scope>
    <source>
        <tissue evidence="1">Leaf</tissue>
    </source>
</reference>
<dbReference type="PANTHER" id="PTHR47481:SF22">
    <property type="entry name" value="RETROTRANSPOSON GAG DOMAIN-CONTAINING PROTEIN"/>
    <property type="match status" value="1"/>
</dbReference>
<comment type="caution">
    <text evidence="1">The sequence shown here is derived from an EMBL/GenBank/DDBJ whole genome shotgun (WGS) entry which is preliminary data.</text>
</comment>
<dbReference type="PANTHER" id="PTHR47481">
    <property type="match status" value="1"/>
</dbReference>
<dbReference type="OrthoDB" id="7697411at2759"/>
<keyword evidence="2" id="KW-1185">Reference proteome</keyword>
<dbReference type="AlphaFoldDB" id="A0A8T3A659"/>
<accession>A0A8T3A659</accession>
<evidence type="ECO:0000313" key="1">
    <source>
        <dbReference type="EMBL" id="KAI0491381.1"/>
    </source>
</evidence>
<name>A0A8T3A659_DENNO</name>
<dbReference type="Pfam" id="PF14223">
    <property type="entry name" value="Retrotran_gag_2"/>
    <property type="match status" value="1"/>
</dbReference>
<organism evidence="1 2">
    <name type="scientific">Dendrobium nobile</name>
    <name type="common">Orchid</name>
    <dbReference type="NCBI Taxonomy" id="94219"/>
    <lineage>
        <taxon>Eukaryota</taxon>
        <taxon>Viridiplantae</taxon>
        <taxon>Streptophyta</taxon>
        <taxon>Embryophyta</taxon>
        <taxon>Tracheophyta</taxon>
        <taxon>Spermatophyta</taxon>
        <taxon>Magnoliopsida</taxon>
        <taxon>Liliopsida</taxon>
        <taxon>Asparagales</taxon>
        <taxon>Orchidaceae</taxon>
        <taxon>Epidendroideae</taxon>
        <taxon>Malaxideae</taxon>
        <taxon>Dendrobiinae</taxon>
        <taxon>Dendrobium</taxon>
    </lineage>
</organism>
<sequence length="187" mass="20531">MDASATSQPSECTDTVNSDFTGISSSLKFVLGNLKNFVQLPMSTENYSVWRSQILKITRANGFDTFLDPSLPTPAQTITNSDGVTVHNPAYAKWLLTDQNLAAVICTTISPSILPYVLNLESTSSIWTTLATRFQSINRSRVIQLKNELQHISLKNSTMIQYLTDIKSIVDQIAAAGSIVDTEDVII</sequence>